<sequence length="126" mass="14765">MLTYYRKILKSKLTFLVLVPIVAALLFSIGQRIYYQYQVRVGFNELADQVEILKKQKSDLESLIGYYNDKDNLEKEARIRLNVKKPGENVVVILPHATSTGDDRISPVTESGNLPNWKQWWHYFFQ</sequence>
<name>A0A1F5CCT0_9BACT</name>
<gene>
    <name evidence="1" type="ORF">A3I30_00550</name>
</gene>
<protein>
    <recommendedName>
        <fullName evidence="3">Cell division protein FtsL</fullName>
    </recommendedName>
</protein>
<proteinExistence type="predicted"/>
<dbReference type="EMBL" id="MEYV01000003">
    <property type="protein sequence ID" value="OGD40671.1"/>
    <property type="molecule type" value="Genomic_DNA"/>
</dbReference>
<dbReference type="Pfam" id="PF04977">
    <property type="entry name" value="DivIC"/>
    <property type="match status" value="1"/>
</dbReference>
<comment type="caution">
    <text evidence="1">The sequence shown here is derived from an EMBL/GenBank/DDBJ whole genome shotgun (WGS) entry which is preliminary data.</text>
</comment>
<dbReference type="AlphaFoldDB" id="A0A1F5CCT0"/>
<organism evidence="1 2">
    <name type="scientific">Candidatus Azambacteria bacterium RIFCSPLOWO2_02_FULL_44_14</name>
    <dbReference type="NCBI Taxonomy" id="1797306"/>
    <lineage>
        <taxon>Bacteria</taxon>
        <taxon>Candidatus Azamiibacteriota</taxon>
    </lineage>
</organism>
<evidence type="ECO:0000313" key="1">
    <source>
        <dbReference type="EMBL" id="OGD40671.1"/>
    </source>
</evidence>
<dbReference type="InterPro" id="IPR007060">
    <property type="entry name" value="FtsL/DivIC"/>
</dbReference>
<reference evidence="1 2" key="1">
    <citation type="journal article" date="2016" name="Nat. Commun.">
        <title>Thousands of microbial genomes shed light on interconnected biogeochemical processes in an aquifer system.</title>
        <authorList>
            <person name="Anantharaman K."/>
            <person name="Brown C.T."/>
            <person name="Hug L.A."/>
            <person name="Sharon I."/>
            <person name="Castelle C.J."/>
            <person name="Probst A.J."/>
            <person name="Thomas B.C."/>
            <person name="Singh A."/>
            <person name="Wilkins M.J."/>
            <person name="Karaoz U."/>
            <person name="Brodie E.L."/>
            <person name="Williams K.H."/>
            <person name="Hubbard S.S."/>
            <person name="Banfield J.F."/>
        </authorList>
    </citation>
    <scope>NUCLEOTIDE SEQUENCE [LARGE SCALE GENOMIC DNA]</scope>
</reference>
<evidence type="ECO:0000313" key="2">
    <source>
        <dbReference type="Proteomes" id="UP000177197"/>
    </source>
</evidence>
<accession>A0A1F5CCT0</accession>
<dbReference type="Proteomes" id="UP000177197">
    <property type="component" value="Unassembled WGS sequence"/>
</dbReference>
<evidence type="ECO:0008006" key="3">
    <source>
        <dbReference type="Google" id="ProtNLM"/>
    </source>
</evidence>